<sequence length="318" mass="35137">MGRPSPPIRRDPPSAARRRRLILSPSPSPSPPGSPQPVTVCRSPPPPRGRPSPPPPPDPVSRTGDDEPPAALRRRRRLILSTPSPSPPDSPPSPAGRGLQPSATGSASTLPTTCLPRAAGTTACPTRSLRPSPARTSASSEETEEHAWNGPGLHGFVDLPHLLHSVRDLDRFLTRKEELCILQNAALFAEEGDILDASDDRNRPDFHFLVVNRPTLLQMGVASGMGAGNYWPGYKRNLNVLSKERRISTLKVTENTFLWRHEICGKRLLRRRVSLNKDEGPFEDEAQVYYILQYQKLPRTKKSNKAAILARRAERGHY</sequence>
<reference evidence="2" key="1">
    <citation type="submission" date="2014-09" db="EMBL/GenBank/DDBJ databases">
        <authorList>
            <person name="Magalhaes I.L.F."/>
            <person name="Oliveira U."/>
            <person name="Santos F.R."/>
            <person name="Vidigal T.H.D.A."/>
            <person name="Brescovit A.D."/>
            <person name="Santos A.J."/>
        </authorList>
    </citation>
    <scope>NUCLEOTIDE SEQUENCE</scope>
    <source>
        <tissue evidence="2">Shoot tissue taken approximately 20 cm above the soil surface</tissue>
    </source>
</reference>
<proteinExistence type="predicted"/>
<organism evidence="2">
    <name type="scientific">Arundo donax</name>
    <name type="common">Giant reed</name>
    <name type="synonym">Donax arundinaceus</name>
    <dbReference type="NCBI Taxonomy" id="35708"/>
    <lineage>
        <taxon>Eukaryota</taxon>
        <taxon>Viridiplantae</taxon>
        <taxon>Streptophyta</taxon>
        <taxon>Embryophyta</taxon>
        <taxon>Tracheophyta</taxon>
        <taxon>Spermatophyta</taxon>
        <taxon>Magnoliopsida</taxon>
        <taxon>Liliopsida</taxon>
        <taxon>Poales</taxon>
        <taxon>Poaceae</taxon>
        <taxon>PACMAD clade</taxon>
        <taxon>Arundinoideae</taxon>
        <taxon>Arundineae</taxon>
        <taxon>Arundo</taxon>
    </lineage>
</organism>
<evidence type="ECO:0000313" key="2">
    <source>
        <dbReference type="EMBL" id="JAD28523.1"/>
    </source>
</evidence>
<evidence type="ECO:0000256" key="1">
    <source>
        <dbReference type="SAM" id="MobiDB-lite"/>
    </source>
</evidence>
<dbReference type="EMBL" id="GBRH01269372">
    <property type="protein sequence ID" value="JAD28523.1"/>
    <property type="molecule type" value="Transcribed_RNA"/>
</dbReference>
<feature type="compositionally biased region" description="Pro residues" evidence="1">
    <location>
        <begin position="84"/>
        <end position="94"/>
    </location>
</feature>
<reference evidence="2" key="2">
    <citation type="journal article" date="2015" name="Data Brief">
        <title>Shoot transcriptome of the giant reed, Arundo donax.</title>
        <authorList>
            <person name="Barrero R.A."/>
            <person name="Guerrero F.D."/>
            <person name="Moolhuijzen P."/>
            <person name="Goolsby J.A."/>
            <person name="Tidwell J."/>
            <person name="Bellgard S.E."/>
            <person name="Bellgard M.I."/>
        </authorList>
    </citation>
    <scope>NUCLEOTIDE SEQUENCE</scope>
    <source>
        <tissue evidence="2">Shoot tissue taken approximately 20 cm above the soil surface</tissue>
    </source>
</reference>
<feature type="compositionally biased region" description="Polar residues" evidence="1">
    <location>
        <begin position="101"/>
        <end position="112"/>
    </location>
</feature>
<feature type="compositionally biased region" description="Low complexity" evidence="1">
    <location>
        <begin position="125"/>
        <end position="140"/>
    </location>
</feature>
<name>A0A0A8YRV4_ARUDO</name>
<feature type="compositionally biased region" description="Pro residues" evidence="1">
    <location>
        <begin position="26"/>
        <end position="35"/>
    </location>
</feature>
<dbReference type="AlphaFoldDB" id="A0A0A8YRV4"/>
<protein>
    <submittedName>
        <fullName evidence="2">Uncharacterized protein</fullName>
    </submittedName>
</protein>
<accession>A0A0A8YRV4</accession>
<feature type="region of interest" description="Disordered" evidence="1">
    <location>
        <begin position="1"/>
        <end position="149"/>
    </location>
</feature>
<feature type="compositionally biased region" description="Pro residues" evidence="1">
    <location>
        <begin position="43"/>
        <end position="59"/>
    </location>
</feature>